<evidence type="ECO:0000313" key="2">
    <source>
        <dbReference type="Proteomes" id="UP001430953"/>
    </source>
</evidence>
<sequence>MPRSAGKHHIRQVCRANFAFGNLNLGERRGFLSPFPLADSRRAQVVVNGGKPSRRHSRGSEIRNCPRCASILNSVPRLHKHRKRPVNCALKLARAFTIDHPWPCGNISRNN</sequence>
<comment type="caution">
    <text evidence="1">The sequence shown here is derived from an EMBL/GenBank/DDBJ whole genome shotgun (WGS) entry which is preliminary data.</text>
</comment>
<dbReference type="AlphaFoldDB" id="A0AAW2FGM8"/>
<proteinExistence type="predicted"/>
<gene>
    <name evidence="1" type="ORF">PUN28_011469</name>
</gene>
<evidence type="ECO:0000313" key="1">
    <source>
        <dbReference type="EMBL" id="KAL0114169.1"/>
    </source>
</evidence>
<dbReference type="Proteomes" id="UP001430953">
    <property type="component" value="Unassembled WGS sequence"/>
</dbReference>
<protein>
    <submittedName>
        <fullName evidence="1">Uncharacterized protein</fullName>
    </submittedName>
</protein>
<accession>A0AAW2FGM8</accession>
<reference evidence="1 2" key="1">
    <citation type="submission" date="2023-03" db="EMBL/GenBank/DDBJ databases">
        <title>High recombination rates correlate with genetic variation in Cardiocondyla obscurior ants.</title>
        <authorList>
            <person name="Errbii M."/>
        </authorList>
    </citation>
    <scope>NUCLEOTIDE SEQUENCE [LARGE SCALE GENOMIC DNA]</scope>
    <source>
        <strain evidence="1">Alpha-2009</strain>
        <tissue evidence="1">Whole body</tissue>
    </source>
</reference>
<keyword evidence="2" id="KW-1185">Reference proteome</keyword>
<name>A0AAW2FGM8_9HYME</name>
<dbReference type="EMBL" id="JADYXP020000011">
    <property type="protein sequence ID" value="KAL0114169.1"/>
    <property type="molecule type" value="Genomic_DNA"/>
</dbReference>
<organism evidence="1 2">
    <name type="scientific">Cardiocondyla obscurior</name>
    <dbReference type="NCBI Taxonomy" id="286306"/>
    <lineage>
        <taxon>Eukaryota</taxon>
        <taxon>Metazoa</taxon>
        <taxon>Ecdysozoa</taxon>
        <taxon>Arthropoda</taxon>
        <taxon>Hexapoda</taxon>
        <taxon>Insecta</taxon>
        <taxon>Pterygota</taxon>
        <taxon>Neoptera</taxon>
        <taxon>Endopterygota</taxon>
        <taxon>Hymenoptera</taxon>
        <taxon>Apocrita</taxon>
        <taxon>Aculeata</taxon>
        <taxon>Formicoidea</taxon>
        <taxon>Formicidae</taxon>
        <taxon>Myrmicinae</taxon>
        <taxon>Cardiocondyla</taxon>
    </lineage>
</organism>